<dbReference type="EMBL" id="CAJNRD030001119">
    <property type="protein sequence ID" value="CAG5091014.1"/>
    <property type="molecule type" value="Genomic_DNA"/>
</dbReference>
<keyword evidence="3" id="KW-1185">Reference proteome</keyword>
<feature type="region of interest" description="Disordered" evidence="1">
    <location>
        <begin position="399"/>
        <end position="460"/>
    </location>
</feature>
<evidence type="ECO:0000313" key="2">
    <source>
        <dbReference type="EMBL" id="CAG5091014.1"/>
    </source>
</evidence>
<feature type="region of interest" description="Disordered" evidence="1">
    <location>
        <begin position="1"/>
        <end position="32"/>
    </location>
</feature>
<dbReference type="Proteomes" id="UP000786811">
    <property type="component" value="Unassembled WGS sequence"/>
</dbReference>
<comment type="caution">
    <text evidence="2">The sequence shown here is derived from an EMBL/GenBank/DDBJ whole genome shotgun (WGS) entry which is preliminary data.</text>
</comment>
<feature type="region of interest" description="Disordered" evidence="1">
    <location>
        <begin position="1117"/>
        <end position="1151"/>
    </location>
</feature>
<reference evidence="2" key="1">
    <citation type="submission" date="2021-04" db="EMBL/GenBank/DDBJ databases">
        <authorList>
            <person name="Chebbi M.A.C M."/>
        </authorList>
    </citation>
    <scope>NUCLEOTIDE SEQUENCE</scope>
</reference>
<evidence type="ECO:0000256" key="1">
    <source>
        <dbReference type="SAM" id="MobiDB-lite"/>
    </source>
</evidence>
<protein>
    <submittedName>
        <fullName evidence="2">Similar to NCKAP5: Nck-associated protein 5 (Homo sapiens)</fullName>
    </submittedName>
</protein>
<name>A0A8J2HDE8_COTCN</name>
<dbReference type="AlphaFoldDB" id="A0A8J2HDE8"/>
<dbReference type="PANTHER" id="PTHR21740">
    <property type="entry name" value="NCK-ASSOCIATED PROTEIN 5"/>
    <property type="match status" value="1"/>
</dbReference>
<feature type="compositionally biased region" description="Polar residues" evidence="1">
    <location>
        <begin position="74"/>
        <end position="92"/>
    </location>
</feature>
<sequence length="1151" mass="127151">MQSSNGRGTESSISSDFVLDKPRSVPSPRQIHPLYGEKAGLLGYYDTVGNTENFPPAPNIVVEGGRIEFVRPSQEGTTNRKNAVSRGSQTCIEQPEKSDPAKESLEERVKELEKILENERAAAQRDRATITKLQLKREATQRDVERERRLRLEAESRAREAMAETERTRAKVHHLQREFSRIEESSRGLLQQKQKVEQLKQEKTALTISYETRVHQCQTQISKLQLENESMRGQLRGLEAACAGEVHATLVARLATLETEHVALARDADAQRRQYERCLDDVANQVVRALLSQKGLKEEIGTLKRRIRELETQNRALSGLIAHTTTTKTKSSTPSNGIGNTASSKSSSEFIRGIIEAGPNGLVAALGFDSGGGSWIPLPRPRSLNLKIPTVMAAAGKYRRNRSIGQKQVSEEECSSSPESVNRDEGYSTMSSDVQGDGARGQEPTRGLEDLKEATDETEGDLSTDVRLVALDIAGDPDPILFLPLNLTVGINQRHSYPPSKQLLPYQHVMRSFSDSHLYLKLTSTISSTSNSPCCNIQTPVESSSLFVVEEDGWDTDYVQQWLRLDDTRSAQQNRDLFELEYDRAELEDWSFSLSTEDLTSESSSSLIWKEENRNPIISSTLAAIKEHNPIELEEDANEFLWNGASYLADRTGGELVALLMDARATGPWPYASSPGGASWSSAEEGIPESSSKRSSAALSGCGSDDPDSPSIGTDFTRDFYRLVKFESTKSLASTSSKSGKPFLPDRDQALHSVLSFIAEQQMYLTEMPNNSDNKKFDQPQIQVLDYDCNDKNNSTVTTTTTTTTTTSSSSSSTTVLNEQQESFEKNQSYCCCIESSDKLLANDYSCCSSNSINSCSLLEPCDEIKIVKNLKQDRIVNENSNTGSSEINDTGFNSSNLTIFTTVCTTIPTTTTTTTTTTLLGAGEDNQINTQDSSSNKVKLEKLDLACCCPTGWVHVERDIDFTDPKARANLLDVMLASSESSSATSSSAGSAAGSDSGDEPPPDYRYLHRLHRYRRQKKDDSAYAVCFDCHEKSYGGEYSCKKSSRRVDPPLLVVLFNSASAAQAHRVLRISSTWNTCSRPSIIERGQEFFVRYGEKERQAVASFDFLDEINSHESSSLSSSETTTTTTTTSSELENLLPTTNYMQVSPL</sequence>
<feature type="region of interest" description="Disordered" evidence="1">
    <location>
        <begin position="71"/>
        <end position="106"/>
    </location>
</feature>
<feature type="compositionally biased region" description="Basic and acidic residues" evidence="1">
    <location>
        <begin position="446"/>
        <end position="455"/>
    </location>
</feature>
<feature type="region of interest" description="Disordered" evidence="1">
    <location>
        <begin position="671"/>
        <end position="713"/>
    </location>
</feature>
<feature type="compositionally biased region" description="Low complexity" evidence="1">
    <location>
        <begin position="672"/>
        <end position="685"/>
    </location>
</feature>
<feature type="compositionally biased region" description="Polar residues" evidence="1">
    <location>
        <begin position="1"/>
        <end position="15"/>
    </location>
</feature>
<feature type="compositionally biased region" description="Low complexity" evidence="1">
    <location>
        <begin position="1117"/>
        <end position="1143"/>
    </location>
</feature>
<feature type="compositionally biased region" description="Basic and acidic residues" evidence="1">
    <location>
        <begin position="94"/>
        <end position="106"/>
    </location>
</feature>
<dbReference type="InterPro" id="IPR026163">
    <property type="entry name" value="Nckap5l"/>
</dbReference>
<dbReference type="OrthoDB" id="8930856at2759"/>
<proteinExistence type="predicted"/>
<accession>A0A8J2HDE8</accession>
<organism evidence="2 3">
    <name type="scientific">Cotesia congregata</name>
    <name type="common">Parasitoid wasp</name>
    <name type="synonym">Apanteles congregatus</name>
    <dbReference type="NCBI Taxonomy" id="51543"/>
    <lineage>
        <taxon>Eukaryota</taxon>
        <taxon>Metazoa</taxon>
        <taxon>Ecdysozoa</taxon>
        <taxon>Arthropoda</taxon>
        <taxon>Hexapoda</taxon>
        <taxon>Insecta</taxon>
        <taxon>Pterygota</taxon>
        <taxon>Neoptera</taxon>
        <taxon>Endopterygota</taxon>
        <taxon>Hymenoptera</taxon>
        <taxon>Apocrita</taxon>
        <taxon>Ichneumonoidea</taxon>
        <taxon>Braconidae</taxon>
        <taxon>Microgastrinae</taxon>
        <taxon>Cotesia</taxon>
    </lineage>
</organism>
<evidence type="ECO:0000313" key="3">
    <source>
        <dbReference type="Proteomes" id="UP000786811"/>
    </source>
</evidence>
<feature type="compositionally biased region" description="Low complexity" evidence="1">
    <location>
        <begin position="983"/>
        <end position="997"/>
    </location>
</feature>
<dbReference type="PANTHER" id="PTHR21740:SF8">
    <property type="entry name" value="NCK-ASSOCIATED PROTEIN 5"/>
    <property type="match status" value="1"/>
</dbReference>
<gene>
    <name evidence="2" type="ORF">HICCMSTLAB_LOCUS5841</name>
</gene>
<feature type="region of interest" description="Disordered" evidence="1">
    <location>
        <begin position="983"/>
        <end position="1006"/>
    </location>
</feature>